<evidence type="ECO:0000313" key="10">
    <source>
        <dbReference type="EMBL" id="PVX82927.1"/>
    </source>
</evidence>
<evidence type="ECO:0000256" key="1">
    <source>
        <dbReference type="ARBA" id="ARBA00022490"/>
    </source>
</evidence>
<dbReference type="PIRSF" id="PIRSF003159">
    <property type="entry name" value="FlhC"/>
    <property type="match status" value="1"/>
</dbReference>
<name>A0ABX5KSJ9_9BURK</name>
<comment type="similarity">
    <text evidence="9">Belongs to the FlhC family.</text>
</comment>
<keyword evidence="4" id="KW-0862">Zinc</keyword>
<evidence type="ECO:0000256" key="5">
    <source>
        <dbReference type="ARBA" id="ARBA00023015"/>
    </source>
</evidence>
<protein>
    <recommendedName>
        <fullName evidence="9">Flagellar transcriptional regulator FlhC</fullName>
    </recommendedName>
</protein>
<evidence type="ECO:0000256" key="8">
    <source>
        <dbReference type="ARBA" id="ARBA00023163"/>
    </source>
</evidence>
<keyword evidence="8 9" id="KW-0804">Transcription</keyword>
<gene>
    <name evidence="10" type="ORF">C7402_108300</name>
</gene>
<dbReference type="EMBL" id="QEOB01000008">
    <property type="protein sequence ID" value="PVX82927.1"/>
    <property type="molecule type" value="Genomic_DNA"/>
</dbReference>
<keyword evidence="11" id="KW-1185">Reference proteome</keyword>
<keyword evidence="10" id="KW-0969">Cilium</keyword>
<dbReference type="SUPFAM" id="SSF160930">
    <property type="entry name" value="FlhC-like"/>
    <property type="match status" value="1"/>
</dbReference>
<dbReference type="RefSeq" id="WP_116611662.1">
    <property type="nucleotide sequence ID" value="NZ_QEOB01000008.1"/>
</dbReference>
<organism evidence="10 11">
    <name type="scientific">Paraburkholderia unamae</name>
    <dbReference type="NCBI Taxonomy" id="219649"/>
    <lineage>
        <taxon>Bacteria</taxon>
        <taxon>Pseudomonadati</taxon>
        <taxon>Pseudomonadota</taxon>
        <taxon>Betaproteobacteria</taxon>
        <taxon>Burkholderiales</taxon>
        <taxon>Burkholderiaceae</taxon>
        <taxon>Paraburkholderia</taxon>
    </lineage>
</organism>
<reference evidence="10 11" key="1">
    <citation type="submission" date="2018-05" db="EMBL/GenBank/DDBJ databases">
        <title>Genomic Encyclopedia of Type Strains, Phase IV (KMG-V): Genome sequencing to study the core and pangenomes of soil and plant-associated prokaryotes.</title>
        <authorList>
            <person name="Whitman W."/>
        </authorList>
    </citation>
    <scope>NUCLEOTIDE SEQUENCE [LARGE SCALE GENOMIC DNA]</scope>
    <source>
        <strain evidence="10 11">SCZa-39</strain>
    </source>
</reference>
<evidence type="ECO:0000256" key="4">
    <source>
        <dbReference type="ARBA" id="ARBA00022833"/>
    </source>
</evidence>
<sequence length="190" mass="21535">MYKGSVAEEAREVLRAIELIRLGARMPVLERELALSRDRIIRIYRETKRALPPKGALPFSTDWYFARLPNIHASLFYNIYLFLRDEAKCSRFDALTRAYRLYLEHCESAQIERVLSFTRAWSLLRFFEGRLLTLTRCAACSGRFVRRMQETHAGSPCLMCAAPPTTLPGASGLAPTRVANNTSPPVAIPA</sequence>
<comment type="subcellular location">
    <subcellularLocation>
        <location evidence="9">Cytoplasm</location>
    </subcellularLocation>
</comment>
<keyword evidence="10" id="KW-0282">Flagellum</keyword>
<keyword evidence="5 9" id="KW-0805">Transcription regulation</keyword>
<proteinExistence type="inferred from homology"/>
<comment type="function">
    <text evidence="9">Functions in complex with FlhD as a master transcriptional regulator that regulates transcription of several flagellar and non-flagellar operons by binding to their promoter region.</text>
</comment>
<keyword evidence="2" id="KW-0479">Metal-binding</keyword>
<keyword evidence="6 9" id="KW-0238">DNA-binding</keyword>
<dbReference type="InterPro" id="IPR007944">
    <property type="entry name" value="FlhC"/>
</dbReference>
<dbReference type="Pfam" id="PF05280">
    <property type="entry name" value="FlhC"/>
    <property type="match status" value="1"/>
</dbReference>
<keyword evidence="7 9" id="KW-0010">Activator</keyword>
<keyword evidence="1 9" id="KW-0963">Cytoplasm</keyword>
<comment type="caution">
    <text evidence="10">The sequence shown here is derived from an EMBL/GenBank/DDBJ whole genome shotgun (WGS) entry which is preliminary data.</text>
</comment>
<evidence type="ECO:0000256" key="7">
    <source>
        <dbReference type="ARBA" id="ARBA00023159"/>
    </source>
</evidence>
<accession>A0ABX5KSJ9</accession>
<keyword evidence="10" id="KW-0966">Cell projection</keyword>
<evidence type="ECO:0000256" key="9">
    <source>
        <dbReference type="PIRNR" id="PIRNR003159"/>
    </source>
</evidence>
<keyword evidence="3 9" id="KW-1005">Bacterial flagellum biogenesis</keyword>
<evidence type="ECO:0000256" key="6">
    <source>
        <dbReference type="ARBA" id="ARBA00023125"/>
    </source>
</evidence>
<evidence type="ECO:0000256" key="2">
    <source>
        <dbReference type="ARBA" id="ARBA00022723"/>
    </source>
</evidence>
<evidence type="ECO:0000313" key="11">
    <source>
        <dbReference type="Proteomes" id="UP000245712"/>
    </source>
</evidence>
<evidence type="ECO:0000256" key="3">
    <source>
        <dbReference type="ARBA" id="ARBA00022795"/>
    </source>
</evidence>
<dbReference type="Proteomes" id="UP000245712">
    <property type="component" value="Unassembled WGS sequence"/>
</dbReference>